<dbReference type="Proteomes" id="UP000006844">
    <property type="component" value="Chromosome"/>
</dbReference>
<keyword evidence="2" id="KW-1185">Reference proteome</keyword>
<dbReference type="RefSeq" id="WP_013568616.1">
    <property type="nucleotide sequence ID" value="NC_014963.1"/>
</dbReference>
<dbReference type="KEGG" id="tsa:AciPR4_2079"/>
<evidence type="ECO:0000313" key="1">
    <source>
        <dbReference type="EMBL" id="ADV82883.1"/>
    </source>
</evidence>
<gene>
    <name evidence="1" type="ordered locus">AciPR4_2079</name>
</gene>
<evidence type="ECO:0000313" key="2">
    <source>
        <dbReference type="Proteomes" id="UP000006844"/>
    </source>
</evidence>
<proteinExistence type="predicted"/>
<reference evidence="1 2" key="1">
    <citation type="journal article" date="2012" name="Stand. Genomic Sci.">
        <title>Complete genome sequence of Terriglobus saanensis type strain SP1PR4(T), an Acidobacteria from tundra soil.</title>
        <authorList>
            <person name="Rawat S.R."/>
            <person name="Mannisto M.K."/>
            <person name="Starovoytov V."/>
            <person name="Goodwin L."/>
            <person name="Nolan M."/>
            <person name="Hauser L."/>
            <person name="Land M."/>
            <person name="Davenport K.W."/>
            <person name="Woyke T."/>
            <person name="Haggblom M.M."/>
        </authorList>
    </citation>
    <scope>NUCLEOTIDE SEQUENCE</scope>
    <source>
        <strain evidence="2">ATCC BAA-1853 / DSM 23119 / SP1PR4</strain>
    </source>
</reference>
<name>E8V7V9_TERSS</name>
<dbReference type="AlphaFoldDB" id="E8V7V9"/>
<protein>
    <submittedName>
        <fullName evidence="1">Uncharacterized protein</fullName>
    </submittedName>
</protein>
<accession>E8V7V9</accession>
<dbReference type="EMBL" id="CP002467">
    <property type="protein sequence ID" value="ADV82883.1"/>
    <property type="molecule type" value="Genomic_DNA"/>
</dbReference>
<sequence length="80" mass="8798">MPYFYMGYEMVSALVQRKAQSPPPTDIPYSPPVLATTSARVVPDGLPTKGRPAYQKPLSLLLRAVAYKLGALTLYVLATW</sequence>
<organism evidence="1 2">
    <name type="scientific">Terriglobus saanensis (strain ATCC BAA-1853 / DSM 23119 / SP1PR4)</name>
    <dbReference type="NCBI Taxonomy" id="401053"/>
    <lineage>
        <taxon>Bacteria</taxon>
        <taxon>Pseudomonadati</taxon>
        <taxon>Acidobacteriota</taxon>
        <taxon>Terriglobia</taxon>
        <taxon>Terriglobales</taxon>
        <taxon>Acidobacteriaceae</taxon>
        <taxon>Terriglobus</taxon>
    </lineage>
</organism>
<dbReference type="HOGENOM" id="CLU_2588542_0_0_0"/>